<dbReference type="GeneID" id="54421788"/>
<feature type="transmembrane region" description="Helical" evidence="6">
    <location>
        <begin position="159"/>
        <end position="183"/>
    </location>
</feature>
<dbReference type="Proteomes" id="UP000504638">
    <property type="component" value="Unplaced"/>
</dbReference>
<dbReference type="InterPro" id="IPR051694">
    <property type="entry name" value="Immunoregulatory_rcpt-like"/>
</dbReference>
<name>A0A6G1G6N0_9PEZI</name>
<evidence type="ECO:0000313" key="9">
    <source>
        <dbReference type="RefSeq" id="XP_033535171.1"/>
    </source>
</evidence>
<evidence type="ECO:0000313" key="7">
    <source>
        <dbReference type="EMBL" id="KAF1813540.1"/>
    </source>
</evidence>
<dbReference type="RefSeq" id="XP_033535171.1">
    <property type="nucleotide sequence ID" value="XM_033681218.1"/>
</dbReference>
<dbReference type="AlphaFoldDB" id="A0A6G1G6N0"/>
<feature type="compositionally biased region" description="Low complexity" evidence="5">
    <location>
        <begin position="128"/>
        <end position="147"/>
    </location>
</feature>
<dbReference type="EMBL" id="ML975155">
    <property type="protein sequence ID" value="KAF1813540.1"/>
    <property type="molecule type" value="Genomic_DNA"/>
</dbReference>
<feature type="region of interest" description="Disordered" evidence="5">
    <location>
        <begin position="128"/>
        <end position="154"/>
    </location>
</feature>
<evidence type="ECO:0000256" key="4">
    <source>
        <dbReference type="ARBA" id="ARBA00023136"/>
    </source>
</evidence>
<reference evidence="7 9" key="1">
    <citation type="submission" date="2020-01" db="EMBL/GenBank/DDBJ databases">
        <authorList>
            <consortium name="DOE Joint Genome Institute"/>
            <person name="Haridas S."/>
            <person name="Albert R."/>
            <person name="Binder M."/>
            <person name="Bloem J."/>
            <person name="Labutti K."/>
            <person name="Salamov A."/>
            <person name="Andreopoulos B."/>
            <person name="Baker S.E."/>
            <person name="Barry K."/>
            <person name="Bills G."/>
            <person name="Bluhm B.H."/>
            <person name="Cannon C."/>
            <person name="Castanera R."/>
            <person name="Culley D.E."/>
            <person name="Daum C."/>
            <person name="Ezra D."/>
            <person name="Gonzalez J.B."/>
            <person name="Henrissat B."/>
            <person name="Kuo A."/>
            <person name="Liang C."/>
            <person name="Lipzen A."/>
            <person name="Lutzoni F."/>
            <person name="Magnuson J."/>
            <person name="Mondo S."/>
            <person name="Nolan M."/>
            <person name="Ohm R."/>
            <person name="Pangilinan J."/>
            <person name="Park H.-J."/>
            <person name="Ramirez L."/>
            <person name="Alfaro M."/>
            <person name="Sun H."/>
            <person name="Tritt A."/>
            <person name="Yoshinaga Y."/>
            <person name="Zwiers L.-H."/>
            <person name="Turgeon B.G."/>
            <person name="Goodwin S.B."/>
            <person name="Spatafora J.W."/>
            <person name="Crous P.W."/>
            <person name="Grigoriev I.V."/>
        </authorList>
    </citation>
    <scope>NUCLEOTIDE SEQUENCE</scope>
    <source>
        <strain evidence="7 9">CBS 781.70</strain>
    </source>
</reference>
<sequence length="244" mass="25982">MPEIEDGIRYEEEEEENKHDREPQSWSPHDRRLGSWVGGVTLVWCGRAAAVAQMSFLAFQGVEGRPVSREYLRYHGSDQYSYVGCGDSPGATYYALPKSLSATATDSQSSSASSTTALSAASSTLTTLDSTSSAPTSVAPVVPSSPTQTETANGSSLNIGAIVGGVLGATALICLTILGVVLIRKRPARKERDLNTAMHEQAMVNGDKPKQPFYTAALVEIYMAEPSRSPVELGVSSRATSFQT</sequence>
<accession>A0A6G1G6N0</accession>
<dbReference type="GO" id="GO:0071944">
    <property type="term" value="C:cell periphery"/>
    <property type="evidence" value="ECO:0007669"/>
    <property type="project" value="UniProtKB-ARBA"/>
</dbReference>
<evidence type="ECO:0000256" key="1">
    <source>
        <dbReference type="ARBA" id="ARBA00004167"/>
    </source>
</evidence>
<feature type="region of interest" description="Disordered" evidence="5">
    <location>
        <begin position="1"/>
        <end position="30"/>
    </location>
</feature>
<proteinExistence type="predicted"/>
<reference evidence="9" key="2">
    <citation type="submission" date="2020-04" db="EMBL/GenBank/DDBJ databases">
        <authorList>
            <consortium name="NCBI Genome Project"/>
        </authorList>
    </citation>
    <scope>NUCLEOTIDE SEQUENCE</scope>
    <source>
        <strain evidence="9">CBS 781.70</strain>
    </source>
</reference>
<keyword evidence="8" id="KW-1185">Reference proteome</keyword>
<keyword evidence="3 6" id="KW-1133">Transmembrane helix</keyword>
<reference evidence="9" key="3">
    <citation type="submission" date="2025-04" db="UniProtKB">
        <authorList>
            <consortium name="RefSeq"/>
        </authorList>
    </citation>
    <scope>IDENTIFICATION</scope>
    <source>
        <strain evidence="9">CBS 781.70</strain>
    </source>
</reference>
<protein>
    <recommendedName>
        <fullName evidence="10">Mid2 domain-containing protein</fullName>
    </recommendedName>
</protein>
<dbReference type="PANTHER" id="PTHR15549:SF30">
    <property type="entry name" value="MID2 DOMAIN-CONTAINING PROTEIN"/>
    <property type="match status" value="1"/>
</dbReference>
<dbReference type="GO" id="GO:0016020">
    <property type="term" value="C:membrane"/>
    <property type="evidence" value="ECO:0007669"/>
    <property type="project" value="UniProtKB-SubCell"/>
</dbReference>
<keyword evidence="4 6" id="KW-0472">Membrane</keyword>
<evidence type="ECO:0008006" key="10">
    <source>
        <dbReference type="Google" id="ProtNLM"/>
    </source>
</evidence>
<gene>
    <name evidence="7 9" type="ORF">P152DRAFT_473256</name>
</gene>
<evidence type="ECO:0000313" key="8">
    <source>
        <dbReference type="Proteomes" id="UP000504638"/>
    </source>
</evidence>
<dbReference type="OrthoDB" id="3547571at2759"/>
<organism evidence="7">
    <name type="scientific">Eremomyces bilateralis CBS 781.70</name>
    <dbReference type="NCBI Taxonomy" id="1392243"/>
    <lineage>
        <taxon>Eukaryota</taxon>
        <taxon>Fungi</taxon>
        <taxon>Dikarya</taxon>
        <taxon>Ascomycota</taxon>
        <taxon>Pezizomycotina</taxon>
        <taxon>Dothideomycetes</taxon>
        <taxon>Dothideomycetes incertae sedis</taxon>
        <taxon>Eremomycetales</taxon>
        <taxon>Eremomycetaceae</taxon>
        <taxon>Eremomyces</taxon>
    </lineage>
</organism>
<evidence type="ECO:0000256" key="6">
    <source>
        <dbReference type="SAM" id="Phobius"/>
    </source>
</evidence>
<keyword evidence="2 6" id="KW-0812">Transmembrane</keyword>
<comment type="subcellular location">
    <subcellularLocation>
        <location evidence="1">Membrane</location>
        <topology evidence="1">Single-pass membrane protein</topology>
    </subcellularLocation>
</comment>
<dbReference type="PANTHER" id="PTHR15549">
    <property type="entry name" value="PAIRED IMMUNOGLOBULIN-LIKE TYPE 2 RECEPTOR"/>
    <property type="match status" value="1"/>
</dbReference>
<evidence type="ECO:0000256" key="3">
    <source>
        <dbReference type="ARBA" id="ARBA00022989"/>
    </source>
</evidence>
<evidence type="ECO:0000256" key="2">
    <source>
        <dbReference type="ARBA" id="ARBA00022692"/>
    </source>
</evidence>
<evidence type="ECO:0000256" key="5">
    <source>
        <dbReference type="SAM" id="MobiDB-lite"/>
    </source>
</evidence>